<comment type="caution">
    <text evidence="2">The sequence shown here is derived from an EMBL/GenBank/DDBJ whole genome shotgun (WGS) entry which is preliminary data.</text>
</comment>
<organism evidence="2 3">
    <name type="scientific">Labilibaculum manganireducens</name>
    <dbReference type="NCBI Taxonomy" id="1940525"/>
    <lineage>
        <taxon>Bacteria</taxon>
        <taxon>Pseudomonadati</taxon>
        <taxon>Bacteroidota</taxon>
        <taxon>Bacteroidia</taxon>
        <taxon>Marinilabiliales</taxon>
        <taxon>Marinifilaceae</taxon>
        <taxon>Labilibaculum</taxon>
    </lineage>
</organism>
<dbReference type="AlphaFoldDB" id="A0A2N3HVV7"/>
<keyword evidence="1" id="KW-0812">Transmembrane</keyword>
<gene>
    <name evidence="2" type="ORF">BZG01_17775</name>
</gene>
<evidence type="ECO:0000313" key="2">
    <source>
        <dbReference type="EMBL" id="PKQ62168.1"/>
    </source>
</evidence>
<feature type="transmembrane region" description="Helical" evidence="1">
    <location>
        <begin position="57"/>
        <end position="76"/>
    </location>
</feature>
<evidence type="ECO:0000313" key="3">
    <source>
        <dbReference type="Proteomes" id="UP000233618"/>
    </source>
</evidence>
<dbReference type="EMBL" id="MVDE01000037">
    <property type="protein sequence ID" value="PKQ62168.1"/>
    <property type="molecule type" value="Genomic_DNA"/>
</dbReference>
<name>A0A2N3HVV7_9BACT</name>
<sequence length="128" mass="15082">MLKNRYLQEFNELSLKEEGNMKNKTEITKERSFKGRLRKWINRADTRDRSLDSKIRIRKWILILGVLFVLFAASFFQNPVIDLSQNSFAPGGMETTENEAVIPSFEMPVDSFELYLKQHIHENLSEKE</sequence>
<dbReference type="Proteomes" id="UP000233618">
    <property type="component" value="Unassembled WGS sequence"/>
</dbReference>
<keyword evidence="3" id="KW-1185">Reference proteome</keyword>
<keyword evidence="1" id="KW-0472">Membrane</keyword>
<reference evidence="2 3" key="1">
    <citation type="journal article" date="2017" name="Front. Microbiol.">
        <title>Labilibaculum manganireducens gen. nov., sp. nov. and Labilibaculum filiforme sp. nov., Novel Bacteroidetes Isolated from Subsurface Sediments of the Baltic Sea.</title>
        <authorList>
            <person name="Vandieken V."/>
            <person name="Marshall I.P."/>
            <person name="Niemann H."/>
            <person name="Engelen B."/>
            <person name="Cypionka H."/>
        </authorList>
    </citation>
    <scope>NUCLEOTIDE SEQUENCE [LARGE SCALE GENOMIC DNA]</scope>
    <source>
        <strain evidence="2 3">59.10-2M</strain>
    </source>
</reference>
<proteinExistence type="predicted"/>
<evidence type="ECO:0000256" key="1">
    <source>
        <dbReference type="SAM" id="Phobius"/>
    </source>
</evidence>
<keyword evidence="1" id="KW-1133">Transmembrane helix</keyword>
<protein>
    <submittedName>
        <fullName evidence="2">Uncharacterized protein</fullName>
    </submittedName>
</protein>
<accession>A0A2N3HVV7</accession>